<gene>
    <name evidence="2" type="ORF">ENW50_03195</name>
</gene>
<evidence type="ECO:0000256" key="1">
    <source>
        <dbReference type="SAM" id="Phobius"/>
    </source>
</evidence>
<feature type="transmembrane region" description="Helical" evidence="1">
    <location>
        <begin position="27"/>
        <end position="47"/>
    </location>
</feature>
<accession>A0A7V4XR65</accession>
<protein>
    <submittedName>
        <fullName evidence="2">Uncharacterized protein</fullName>
    </submittedName>
</protein>
<name>A0A7V4XR65_9BACT</name>
<proteinExistence type="predicted"/>
<keyword evidence="1" id="KW-1133">Transmembrane helix</keyword>
<evidence type="ECO:0000313" key="2">
    <source>
        <dbReference type="EMBL" id="HGY93684.1"/>
    </source>
</evidence>
<comment type="caution">
    <text evidence="2">The sequence shown here is derived from an EMBL/GenBank/DDBJ whole genome shotgun (WGS) entry which is preliminary data.</text>
</comment>
<dbReference type="AlphaFoldDB" id="A0A7V4XR65"/>
<sequence>MGTTPGKQVTVAFTGSSKSCCNKDSALFRYVGWTSVAVGVAALGVYVGRELRLRYKFNRRTPSDFYAHAGDEMPTEYGMGI</sequence>
<dbReference type="EMBL" id="DTKL01000018">
    <property type="protein sequence ID" value="HGY93684.1"/>
    <property type="molecule type" value="Genomic_DNA"/>
</dbReference>
<keyword evidence="1" id="KW-0472">Membrane</keyword>
<keyword evidence="1" id="KW-0812">Transmembrane</keyword>
<reference evidence="2" key="1">
    <citation type="journal article" date="2020" name="mSystems">
        <title>Genome- and Community-Level Interaction Insights into Carbon Utilization and Element Cycling Functions of Hydrothermarchaeota in Hydrothermal Sediment.</title>
        <authorList>
            <person name="Zhou Z."/>
            <person name="Liu Y."/>
            <person name="Xu W."/>
            <person name="Pan J."/>
            <person name="Luo Z.H."/>
            <person name="Li M."/>
        </authorList>
    </citation>
    <scope>NUCLEOTIDE SEQUENCE [LARGE SCALE GENOMIC DNA]</scope>
    <source>
        <strain evidence="2">SpSt-855</strain>
    </source>
</reference>
<organism evidence="2">
    <name type="scientific">Acidobacterium capsulatum</name>
    <dbReference type="NCBI Taxonomy" id="33075"/>
    <lineage>
        <taxon>Bacteria</taxon>
        <taxon>Pseudomonadati</taxon>
        <taxon>Acidobacteriota</taxon>
        <taxon>Terriglobia</taxon>
        <taxon>Terriglobales</taxon>
        <taxon>Acidobacteriaceae</taxon>
        <taxon>Acidobacterium</taxon>
    </lineage>
</organism>